<dbReference type="AlphaFoldDB" id="A0A1H3TTC9"/>
<dbReference type="GeneID" id="94691371"/>
<sequence>MNALQNIAPALTMSSREIAELTSKDLGHVNRDIRAMLDSLGDDPELEHVREDKDARGYTVAFHLGRELTYTLLAGYSTQLRRRVIARWQELEAAQAKTPAELSRMDILRLAMESEQARIQAESERDKAIATKAEIGSRREATAMATASAKSREVARLQHELGRNQQHATVIAVEKATGMAFPKNAYVDLRRVTQKYGLQAVSVVDARYGSVKAWPAVAWRECHGIELSDIFPSQEAA</sequence>
<name>A0A1H3TTC9_9BURK</name>
<protein>
    <submittedName>
        <fullName evidence="1">Phage regulatory protein Rha (Phage_pRha)</fullName>
    </submittedName>
</protein>
<evidence type="ECO:0000313" key="2">
    <source>
        <dbReference type="Proteomes" id="UP000183417"/>
    </source>
</evidence>
<dbReference type="EMBL" id="FNPE01000032">
    <property type="protein sequence ID" value="SDZ53464.1"/>
    <property type="molecule type" value="Genomic_DNA"/>
</dbReference>
<accession>A0A1H3TTC9</accession>
<gene>
    <name evidence="1" type="ORF">SAMN05421547_13256</name>
</gene>
<dbReference type="Proteomes" id="UP000183417">
    <property type="component" value="Unassembled WGS sequence"/>
</dbReference>
<proteinExistence type="predicted"/>
<organism evidence="1 2">
    <name type="scientific">Delftia lacustris</name>
    <dbReference type="NCBI Taxonomy" id="558537"/>
    <lineage>
        <taxon>Bacteria</taxon>
        <taxon>Pseudomonadati</taxon>
        <taxon>Pseudomonadota</taxon>
        <taxon>Betaproteobacteria</taxon>
        <taxon>Burkholderiales</taxon>
        <taxon>Comamonadaceae</taxon>
        <taxon>Delftia</taxon>
    </lineage>
</organism>
<evidence type="ECO:0000313" key="1">
    <source>
        <dbReference type="EMBL" id="SDZ53464.1"/>
    </source>
</evidence>
<dbReference type="RefSeq" id="WP_074923712.1">
    <property type="nucleotide sequence ID" value="NZ_CP141274.1"/>
</dbReference>
<reference evidence="1 2" key="1">
    <citation type="submission" date="2016-10" db="EMBL/GenBank/DDBJ databases">
        <authorList>
            <person name="de Groot N.N."/>
        </authorList>
    </citation>
    <scope>NUCLEOTIDE SEQUENCE [LARGE SCALE GENOMIC DNA]</scope>
    <source>
        <strain evidence="1 2">LMG 24775</strain>
    </source>
</reference>